<comment type="caution">
    <text evidence="1">The sequence shown here is derived from an EMBL/GenBank/DDBJ whole genome shotgun (WGS) entry which is preliminary data.</text>
</comment>
<organism evidence="1">
    <name type="scientific">marine sediment metagenome</name>
    <dbReference type="NCBI Taxonomy" id="412755"/>
    <lineage>
        <taxon>unclassified sequences</taxon>
        <taxon>metagenomes</taxon>
        <taxon>ecological metagenomes</taxon>
    </lineage>
</organism>
<protein>
    <recommendedName>
        <fullName evidence="2">N-acetyltransferase domain-containing protein</fullName>
    </recommendedName>
</protein>
<gene>
    <name evidence="1" type="ORF">S12H4_40664</name>
</gene>
<name>X1U4W8_9ZZZZ</name>
<dbReference type="EMBL" id="BARW01024698">
    <property type="protein sequence ID" value="GAI94870.1"/>
    <property type="molecule type" value="Genomic_DNA"/>
</dbReference>
<feature type="non-terminal residue" evidence="1">
    <location>
        <position position="204"/>
    </location>
</feature>
<accession>X1U4W8</accession>
<dbReference type="AlphaFoldDB" id="X1U4W8"/>
<reference evidence="1" key="1">
    <citation type="journal article" date="2014" name="Front. Microbiol.">
        <title>High frequency of phylogenetically diverse reductive dehalogenase-homologous genes in deep subseafloor sedimentary metagenomes.</title>
        <authorList>
            <person name="Kawai M."/>
            <person name="Futagami T."/>
            <person name="Toyoda A."/>
            <person name="Takaki Y."/>
            <person name="Nishi S."/>
            <person name="Hori S."/>
            <person name="Arai W."/>
            <person name="Tsubouchi T."/>
            <person name="Morono Y."/>
            <person name="Uchiyama I."/>
            <person name="Ito T."/>
            <person name="Fujiyama A."/>
            <person name="Inagaki F."/>
            <person name="Takami H."/>
        </authorList>
    </citation>
    <scope>NUCLEOTIDE SEQUENCE</scope>
    <source>
        <strain evidence="1">Expedition CK06-06</strain>
    </source>
</reference>
<evidence type="ECO:0008006" key="2">
    <source>
        <dbReference type="Google" id="ProtNLM"/>
    </source>
</evidence>
<proteinExistence type="predicted"/>
<sequence length="204" mass="23906">MQARFLQTGEEKKWYDLMDEEFSESFTQLSDYRPQSHIVVEESNRFIGGMELIIDEPEQVFLFNPIVKGKDTPSVFEHLLCKGIEAAQSLDVQKIFSLIHESNDKFKIIQAVLSKFKFNLGLKKVLYQRKPIPLSVYKSDLHVTYKSLKEVGEEDFIKIFRRIYQPDIFESDPKKCFFGLKRGAVKTGRFYPDDWEVAYIENQA</sequence>
<evidence type="ECO:0000313" key="1">
    <source>
        <dbReference type="EMBL" id="GAI94870.1"/>
    </source>
</evidence>